<dbReference type="PANTHER" id="PTHR11610">
    <property type="entry name" value="LIPASE"/>
    <property type="match status" value="1"/>
</dbReference>
<dbReference type="GO" id="GO:0017171">
    <property type="term" value="F:serine hydrolase activity"/>
    <property type="evidence" value="ECO:0007669"/>
    <property type="project" value="TreeGrafter"/>
</dbReference>
<evidence type="ECO:0000256" key="5">
    <source>
        <dbReference type="SAM" id="SignalP"/>
    </source>
</evidence>
<name>A0A653D3V5_CALMS</name>
<dbReference type="Pfam" id="PF00151">
    <property type="entry name" value="Lipase"/>
    <property type="match status" value="1"/>
</dbReference>
<dbReference type="AlphaFoldDB" id="A0A653D3V5"/>
<feature type="domain" description="Lipase" evidence="6">
    <location>
        <begin position="46"/>
        <end position="283"/>
    </location>
</feature>
<sequence>MRHTCAWCIVSVLVLLLQEATYGIIWNVMDVRYWRCNLKKIYECPDNDIRFYLYTNVTGKKRQRIDVRNHYALKYAGYEPEKKNVIIIHGFNGTESRTPITLLRNTYLERGDYNIFTVDWERLTRFPCYLSALSNTRLVGMCTAHLYAYIMNHGGDAELTTCLGHSLGAHICGMASKHLSIKQHRIIGLDPARPLIDRFAHKEFRLGKEDAHQVEVIHTNAGFLGERNQIGTVDFCVNGGSIQPSCYGTRLQQVRCSHFQSACYFARTLMLDGKPIIGRPCSSECPKRSSSKWGYVPGKSIPMGENTPANARGTYCVETDTKKDCPYFQ</sequence>
<dbReference type="GO" id="GO:0016042">
    <property type="term" value="P:lipid catabolic process"/>
    <property type="evidence" value="ECO:0007669"/>
    <property type="project" value="TreeGrafter"/>
</dbReference>
<gene>
    <name evidence="7" type="ORF">CALMAC_LOCUS14054</name>
</gene>
<dbReference type="InterPro" id="IPR000734">
    <property type="entry name" value="TAG_lipase"/>
</dbReference>
<keyword evidence="5" id="KW-0732">Signal</keyword>
<dbReference type="EMBL" id="CAACVG010009960">
    <property type="protein sequence ID" value="VEN54632.1"/>
    <property type="molecule type" value="Genomic_DNA"/>
</dbReference>
<dbReference type="PANTHER" id="PTHR11610:SF36">
    <property type="entry name" value="LIPASE MEMBER H-A-LIKE PROTEIN"/>
    <property type="match status" value="1"/>
</dbReference>
<dbReference type="InterPro" id="IPR013818">
    <property type="entry name" value="Lipase"/>
</dbReference>
<evidence type="ECO:0000256" key="1">
    <source>
        <dbReference type="ARBA" id="ARBA00004613"/>
    </source>
</evidence>
<protein>
    <recommendedName>
        <fullName evidence="6">Lipase domain-containing protein</fullName>
    </recommendedName>
</protein>
<evidence type="ECO:0000256" key="4">
    <source>
        <dbReference type="RuleBase" id="RU004262"/>
    </source>
</evidence>
<feature type="chain" id="PRO_5025048223" description="Lipase domain-containing protein" evidence="5">
    <location>
        <begin position="24"/>
        <end position="329"/>
    </location>
</feature>
<dbReference type="SUPFAM" id="SSF53474">
    <property type="entry name" value="alpha/beta-Hydrolases"/>
    <property type="match status" value="1"/>
</dbReference>
<accession>A0A653D3V5</accession>
<keyword evidence="8" id="KW-1185">Reference proteome</keyword>
<evidence type="ECO:0000256" key="3">
    <source>
        <dbReference type="ARBA" id="ARBA00022525"/>
    </source>
</evidence>
<comment type="similarity">
    <text evidence="2 4">Belongs to the AB hydrolase superfamily. Lipase family.</text>
</comment>
<dbReference type="OrthoDB" id="8183961at2759"/>
<keyword evidence="3" id="KW-0964">Secreted</keyword>
<feature type="signal peptide" evidence="5">
    <location>
        <begin position="1"/>
        <end position="23"/>
    </location>
</feature>
<proteinExistence type="inferred from homology"/>
<dbReference type="Proteomes" id="UP000410492">
    <property type="component" value="Unassembled WGS sequence"/>
</dbReference>
<organism evidence="7 8">
    <name type="scientific">Callosobruchus maculatus</name>
    <name type="common">Southern cowpea weevil</name>
    <name type="synonym">Pulse bruchid</name>
    <dbReference type="NCBI Taxonomy" id="64391"/>
    <lineage>
        <taxon>Eukaryota</taxon>
        <taxon>Metazoa</taxon>
        <taxon>Ecdysozoa</taxon>
        <taxon>Arthropoda</taxon>
        <taxon>Hexapoda</taxon>
        <taxon>Insecta</taxon>
        <taxon>Pterygota</taxon>
        <taxon>Neoptera</taxon>
        <taxon>Endopterygota</taxon>
        <taxon>Coleoptera</taxon>
        <taxon>Polyphaga</taxon>
        <taxon>Cucujiformia</taxon>
        <taxon>Chrysomeloidea</taxon>
        <taxon>Chrysomelidae</taxon>
        <taxon>Bruchinae</taxon>
        <taxon>Bruchini</taxon>
        <taxon>Callosobruchus</taxon>
    </lineage>
</organism>
<reference evidence="7 8" key="1">
    <citation type="submission" date="2019-01" db="EMBL/GenBank/DDBJ databases">
        <authorList>
            <person name="Sayadi A."/>
        </authorList>
    </citation>
    <scope>NUCLEOTIDE SEQUENCE [LARGE SCALE GENOMIC DNA]</scope>
</reference>
<evidence type="ECO:0000256" key="2">
    <source>
        <dbReference type="ARBA" id="ARBA00010701"/>
    </source>
</evidence>
<dbReference type="GO" id="GO:0005615">
    <property type="term" value="C:extracellular space"/>
    <property type="evidence" value="ECO:0007669"/>
    <property type="project" value="TreeGrafter"/>
</dbReference>
<dbReference type="GO" id="GO:0016298">
    <property type="term" value="F:lipase activity"/>
    <property type="evidence" value="ECO:0007669"/>
    <property type="project" value="InterPro"/>
</dbReference>
<comment type="subcellular location">
    <subcellularLocation>
        <location evidence="1">Secreted</location>
    </subcellularLocation>
</comment>
<evidence type="ECO:0000313" key="8">
    <source>
        <dbReference type="Proteomes" id="UP000410492"/>
    </source>
</evidence>
<dbReference type="Gene3D" id="3.40.50.1820">
    <property type="entry name" value="alpha/beta hydrolase"/>
    <property type="match status" value="1"/>
</dbReference>
<dbReference type="InterPro" id="IPR029058">
    <property type="entry name" value="AB_hydrolase_fold"/>
</dbReference>
<evidence type="ECO:0000259" key="6">
    <source>
        <dbReference type="Pfam" id="PF00151"/>
    </source>
</evidence>
<evidence type="ECO:0000313" key="7">
    <source>
        <dbReference type="EMBL" id="VEN54632.1"/>
    </source>
</evidence>